<name>A0A1W6N4G9_9PROT</name>
<gene>
    <name evidence="1" type="ORF">GQ61_04405</name>
</gene>
<evidence type="ECO:0000313" key="1">
    <source>
        <dbReference type="EMBL" id="ARN84671.1"/>
    </source>
</evidence>
<dbReference type="InterPro" id="IPR025460">
    <property type="entry name" value="DUF4280"/>
</dbReference>
<dbReference type="AlphaFoldDB" id="A0A1W6N4G9"/>
<evidence type="ECO:0000313" key="2">
    <source>
        <dbReference type="Proteomes" id="UP000237351"/>
    </source>
</evidence>
<dbReference type="Proteomes" id="UP000237351">
    <property type="component" value="Chromosome"/>
</dbReference>
<dbReference type="Pfam" id="PF14107">
    <property type="entry name" value="DUF4280"/>
    <property type="match status" value="1"/>
</dbReference>
<dbReference type="EMBL" id="CP008743">
    <property type="protein sequence ID" value="ARN84671.1"/>
    <property type="molecule type" value="Genomic_DNA"/>
</dbReference>
<dbReference type="KEGG" id="naf:GQ61_04405"/>
<organism evidence="1 2">
    <name type="scientific">Candidatus Nucleicultrix amoebiphila FS5</name>
    <dbReference type="NCBI Taxonomy" id="1414854"/>
    <lineage>
        <taxon>Bacteria</taxon>
        <taxon>Pseudomonadati</taxon>
        <taxon>Pseudomonadota</taxon>
        <taxon>Alphaproteobacteria</taxon>
        <taxon>Holosporales</taxon>
        <taxon>Candidatus Nucleicultricaceae</taxon>
        <taxon>Candidatus Nucleicultrix</taxon>
    </lineage>
</organism>
<reference evidence="1 2" key="1">
    <citation type="submission" date="2014-06" db="EMBL/GenBank/DDBJ databases">
        <title>The genome of the endonuclear symbiont Nucleicultrix amoebiphila.</title>
        <authorList>
            <person name="Schulz F."/>
            <person name="Horn M."/>
        </authorList>
    </citation>
    <scope>NUCLEOTIDE SEQUENCE [LARGE SCALE GENOMIC DNA]</scope>
    <source>
        <strain evidence="1 2">FS5</strain>
    </source>
</reference>
<evidence type="ECO:0008006" key="3">
    <source>
        <dbReference type="Google" id="ProtNLM"/>
    </source>
</evidence>
<keyword evidence="2" id="KW-1185">Reference proteome</keyword>
<sequence>MSNVVVEAAELKCDMGSSSCSLLAIEAVTINVTGEIVALVTDNEFGANIEGFGTCTILSAIEESDADCTMEPAGEWLIGSMTTKFEGETAVLTSDSVLMCSFGGEITIESAGEEIVEAE</sequence>
<protein>
    <recommendedName>
        <fullName evidence="3">DUF4280 domain-containing protein</fullName>
    </recommendedName>
</protein>
<accession>A0A1W6N4G9</accession>
<proteinExistence type="predicted"/>
<dbReference type="RefSeq" id="WP_085784131.1">
    <property type="nucleotide sequence ID" value="NZ_CP008743.1"/>
</dbReference>
<dbReference type="STRING" id="1414854.GQ61_04405"/>
<dbReference type="OrthoDB" id="4825649at2"/>